<feature type="region of interest" description="Disordered" evidence="5">
    <location>
        <begin position="186"/>
        <end position="210"/>
    </location>
</feature>
<name>A0A7S4E5K0_9STRA</name>
<dbReference type="PANTHER" id="PTHR22761:SF10">
    <property type="entry name" value="GH13992P"/>
    <property type="match status" value="1"/>
</dbReference>
<keyword evidence="3" id="KW-0967">Endosome</keyword>
<evidence type="ECO:0000256" key="1">
    <source>
        <dbReference type="ARBA" id="ARBA00004177"/>
    </source>
</evidence>
<comment type="subcellular location">
    <subcellularLocation>
        <location evidence="1">Endosome</location>
    </subcellularLocation>
</comment>
<dbReference type="InterPro" id="IPR005024">
    <property type="entry name" value="Snf7_fam"/>
</dbReference>
<feature type="coiled-coil region" evidence="4">
    <location>
        <begin position="31"/>
        <end position="91"/>
    </location>
</feature>
<evidence type="ECO:0000256" key="5">
    <source>
        <dbReference type="SAM" id="MobiDB-lite"/>
    </source>
</evidence>
<dbReference type="Proteomes" id="UP000789595">
    <property type="component" value="Unassembled WGS sequence"/>
</dbReference>
<dbReference type="GO" id="GO:0000815">
    <property type="term" value="C:ESCRT III complex"/>
    <property type="evidence" value="ECO:0007669"/>
    <property type="project" value="TreeGrafter"/>
</dbReference>
<dbReference type="Gene3D" id="1.10.287.1060">
    <property type="entry name" value="ESAT-6-like"/>
    <property type="match status" value="1"/>
</dbReference>
<evidence type="ECO:0000256" key="3">
    <source>
        <dbReference type="ARBA" id="ARBA00022753"/>
    </source>
</evidence>
<keyword evidence="4" id="KW-0175">Coiled coil</keyword>
<dbReference type="GO" id="GO:0005771">
    <property type="term" value="C:multivesicular body"/>
    <property type="evidence" value="ECO:0007669"/>
    <property type="project" value="TreeGrafter"/>
</dbReference>
<evidence type="ECO:0000256" key="2">
    <source>
        <dbReference type="ARBA" id="ARBA00006190"/>
    </source>
</evidence>
<comment type="similarity">
    <text evidence="2">Belongs to the SNF7 family.</text>
</comment>
<dbReference type="PANTHER" id="PTHR22761">
    <property type="entry name" value="CHARGED MULTIVESICULAR BODY PROTEIN"/>
    <property type="match status" value="1"/>
</dbReference>
<evidence type="ECO:0000313" key="6">
    <source>
        <dbReference type="EMBL" id="CAE0691844.1"/>
    </source>
</evidence>
<sequence length="226" mass="24141">MNLFGRRRSKPRGAPASKDPAQTIVSLRGTLDTLEKRQAHLDKQIAKQVAEAKAKMAKKDKRGALFCLKKKKMYEAEIEKLNGARLTLESQIIALEGTVTNADTVAAMKSGATAMKHARADVDADAVGDLMDDIQEEMATADEISAAISAPGGDLLGDDELLDELNELEEHELESQLLDAPPIPVAPLPDAPLSMPAVPTQPPAAPAKQEDADLAALRELEAAMAM</sequence>
<reference evidence="7" key="2">
    <citation type="submission" date="2021-11" db="EMBL/GenBank/DDBJ databases">
        <authorList>
            <consortium name="Genoscope - CEA"/>
            <person name="William W."/>
        </authorList>
    </citation>
    <scope>NUCLEOTIDE SEQUENCE</scope>
</reference>
<evidence type="ECO:0000313" key="7">
    <source>
        <dbReference type="EMBL" id="CAH0375513.1"/>
    </source>
</evidence>
<feature type="region of interest" description="Disordered" evidence="5">
    <location>
        <begin position="1"/>
        <end position="20"/>
    </location>
</feature>
<dbReference type="GO" id="GO:0032511">
    <property type="term" value="P:late endosome to vacuole transport via multivesicular body sorting pathway"/>
    <property type="evidence" value="ECO:0007669"/>
    <property type="project" value="TreeGrafter"/>
</dbReference>
<dbReference type="EMBL" id="HBIW01008573">
    <property type="protein sequence ID" value="CAE0691844.1"/>
    <property type="molecule type" value="Transcribed_RNA"/>
</dbReference>
<protein>
    <submittedName>
        <fullName evidence="6">Uncharacterized protein</fullName>
    </submittedName>
</protein>
<dbReference type="OrthoDB" id="5592979at2759"/>
<gene>
    <name evidence="6" type="ORF">PCAL00307_LOCUS7280</name>
    <name evidence="7" type="ORF">PECAL_5P00340</name>
</gene>
<evidence type="ECO:0000256" key="4">
    <source>
        <dbReference type="SAM" id="Coils"/>
    </source>
</evidence>
<keyword evidence="8" id="KW-1185">Reference proteome</keyword>
<accession>A0A7S4E5K0</accession>
<feature type="compositionally biased region" description="Basic residues" evidence="5">
    <location>
        <begin position="1"/>
        <end position="11"/>
    </location>
</feature>
<evidence type="ECO:0000313" key="8">
    <source>
        <dbReference type="Proteomes" id="UP000789595"/>
    </source>
</evidence>
<dbReference type="GO" id="GO:0006900">
    <property type="term" value="P:vesicle budding from membrane"/>
    <property type="evidence" value="ECO:0007669"/>
    <property type="project" value="TreeGrafter"/>
</dbReference>
<reference evidence="6" key="1">
    <citation type="submission" date="2021-01" db="EMBL/GenBank/DDBJ databases">
        <authorList>
            <person name="Corre E."/>
            <person name="Pelletier E."/>
            <person name="Niang G."/>
            <person name="Scheremetjew M."/>
            <person name="Finn R."/>
            <person name="Kale V."/>
            <person name="Holt S."/>
            <person name="Cochrane G."/>
            <person name="Meng A."/>
            <person name="Brown T."/>
            <person name="Cohen L."/>
        </authorList>
    </citation>
    <scope>NUCLEOTIDE SEQUENCE</scope>
    <source>
        <strain evidence="6">CCMP1756</strain>
    </source>
</reference>
<dbReference type="GO" id="GO:0009898">
    <property type="term" value="C:cytoplasmic side of plasma membrane"/>
    <property type="evidence" value="ECO:0007669"/>
    <property type="project" value="TreeGrafter"/>
</dbReference>
<dbReference type="EMBL" id="CAKKNE010000005">
    <property type="protein sequence ID" value="CAH0375513.1"/>
    <property type="molecule type" value="Genomic_DNA"/>
</dbReference>
<dbReference type="Pfam" id="PF03357">
    <property type="entry name" value="Snf7"/>
    <property type="match status" value="1"/>
</dbReference>
<proteinExistence type="inferred from homology"/>
<organism evidence="6">
    <name type="scientific">Pelagomonas calceolata</name>
    <dbReference type="NCBI Taxonomy" id="35677"/>
    <lineage>
        <taxon>Eukaryota</taxon>
        <taxon>Sar</taxon>
        <taxon>Stramenopiles</taxon>
        <taxon>Ochrophyta</taxon>
        <taxon>Pelagophyceae</taxon>
        <taxon>Pelagomonadales</taxon>
        <taxon>Pelagomonadaceae</taxon>
        <taxon>Pelagomonas</taxon>
    </lineage>
</organism>
<dbReference type="AlphaFoldDB" id="A0A7S4E5K0"/>